<dbReference type="AlphaFoldDB" id="A0AAD5C137"/>
<sequence length="169" mass="19498">GKNGTIPIIKARRVDAGVEEFKFVSSYRTASARFNVIHKPFYDKVVKYQLCVLTLQAESMATKGLPSTEIKGARFNTQIRPQRLANIYFRLGHQAQQFKVLILIHKSHSPLTIPTSFSAISPCFLQPSELFGAFPSQEWIELFYTILFLKYVYKFTILKNKYKKIKNQD</sequence>
<reference evidence="1" key="1">
    <citation type="submission" date="2022-06" db="EMBL/GenBank/DDBJ databases">
        <title>Uncovering the hologenomic basis of an extraordinary plant invasion.</title>
        <authorList>
            <person name="Bieker V.C."/>
            <person name="Martin M.D."/>
            <person name="Gilbert T."/>
            <person name="Hodgins K."/>
            <person name="Battlay P."/>
            <person name="Petersen B."/>
            <person name="Wilson J."/>
        </authorList>
    </citation>
    <scope>NUCLEOTIDE SEQUENCE</scope>
    <source>
        <strain evidence="1">AA19_3_7</strain>
        <tissue evidence="1">Leaf</tissue>
    </source>
</reference>
<organism evidence="1 2">
    <name type="scientific">Ambrosia artemisiifolia</name>
    <name type="common">Common ragweed</name>
    <dbReference type="NCBI Taxonomy" id="4212"/>
    <lineage>
        <taxon>Eukaryota</taxon>
        <taxon>Viridiplantae</taxon>
        <taxon>Streptophyta</taxon>
        <taxon>Embryophyta</taxon>
        <taxon>Tracheophyta</taxon>
        <taxon>Spermatophyta</taxon>
        <taxon>Magnoliopsida</taxon>
        <taxon>eudicotyledons</taxon>
        <taxon>Gunneridae</taxon>
        <taxon>Pentapetalae</taxon>
        <taxon>asterids</taxon>
        <taxon>campanulids</taxon>
        <taxon>Asterales</taxon>
        <taxon>Asteraceae</taxon>
        <taxon>Asteroideae</taxon>
        <taxon>Heliantheae alliance</taxon>
        <taxon>Heliantheae</taxon>
        <taxon>Ambrosia</taxon>
    </lineage>
</organism>
<evidence type="ECO:0000313" key="1">
    <source>
        <dbReference type="EMBL" id="KAI7732368.1"/>
    </source>
</evidence>
<dbReference type="EMBL" id="JAMZMK010010251">
    <property type="protein sequence ID" value="KAI7732368.1"/>
    <property type="molecule type" value="Genomic_DNA"/>
</dbReference>
<dbReference type="Proteomes" id="UP001206925">
    <property type="component" value="Unassembled WGS sequence"/>
</dbReference>
<feature type="non-terminal residue" evidence="1">
    <location>
        <position position="169"/>
    </location>
</feature>
<gene>
    <name evidence="1" type="ORF">M8C21_025324</name>
</gene>
<proteinExistence type="predicted"/>
<protein>
    <submittedName>
        <fullName evidence="1">Uncharacterized protein</fullName>
    </submittedName>
</protein>
<accession>A0AAD5C137</accession>
<name>A0AAD5C137_AMBAR</name>
<comment type="caution">
    <text evidence="1">The sequence shown here is derived from an EMBL/GenBank/DDBJ whole genome shotgun (WGS) entry which is preliminary data.</text>
</comment>
<keyword evidence="2" id="KW-1185">Reference proteome</keyword>
<evidence type="ECO:0000313" key="2">
    <source>
        <dbReference type="Proteomes" id="UP001206925"/>
    </source>
</evidence>